<feature type="coiled-coil region" evidence="1">
    <location>
        <begin position="207"/>
        <end position="234"/>
    </location>
</feature>
<evidence type="ECO:0000256" key="1">
    <source>
        <dbReference type="SAM" id="Coils"/>
    </source>
</evidence>
<feature type="coiled-coil region" evidence="1">
    <location>
        <begin position="277"/>
        <end position="311"/>
    </location>
</feature>
<accession>A0ABY8B1E8</accession>
<proteinExistence type="predicted"/>
<name>A0ABY8B1E8_9BACL</name>
<gene>
    <name evidence="2" type="ORF">OE059_13400</name>
</gene>
<organism evidence="2 3">
    <name type="scientific">Exiguobacterium profundum</name>
    <dbReference type="NCBI Taxonomy" id="307643"/>
    <lineage>
        <taxon>Bacteria</taxon>
        <taxon>Bacillati</taxon>
        <taxon>Bacillota</taxon>
        <taxon>Bacilli</taxon>
        <taxon>Bacillales</taxon>
        <taxon>Bacillales Family XII. Incertae Sedis</taxon>
        <taxon>Exiguobacterium</taxon>
    </lineage>
</organism>
<dbReference type="EMBL" id="CP109617">
    <property type="protein sequence ID" value="WED55006.1"/>
    <property type="molecule type" value="Genomic_DNA"/>
</dbReference>
<sequence>MQNLQETQLDLQQRIAERDRLVRKQEILNKQLNEHETVRKTLLNTFTKEQRDVYDLEEFSLVNTWRKLRGTFDEQRTIEMEEAARAELKLREHEAMIDELTLEHRDLQERLEGYEGIDAEWETFLETKESHVAKDPAVRRDLHHLTNQQAETNELLIEYREAIVAGKAARSTIAKTLKHLDSAKGWSTYDTFFGGGLIATAMKHEALDASEQTMHELQSALERFSRELADVQGIVQELHVNRGSLIQFADYFLDDIFSEWTMHGRINDSLDQVNGLDKEISQLIARMTRQVETLEQKLDETEEKRRQLILNCLPSSKYEEDVVN</sequence>
<dbReference type="RefSeq" id="WP_275060128.1">
    <property type="nucleotide sequence ID" value="NZ_CP109617.1"/>
</dbReference>
<evidence type="ECO:0000313" key="2">
    <source>
        <dbReference type="EMBL" id="WED55006.1"/>
    </source>
</evidence>
<protein>
    <submittedName>
        <fullName evidence="2">Uncharacterized protein</fullName>
    </submittedName>
</protein>
<feature type="coiled-coil region" evidence="1">
    <location>
        <begin position="83"/>
        <end position="117"/>
    </location>
</feature>
<evidence type="ECO:0000313" key="3">
    <source>
        <dbReference type="Proteomes" id="UP001219957"/>
    </source>
</evidence>
<reference evidence="2 3" key="1">
    <citation type="submission" date="2022-10" db="EMBL/GenBank/DDBJ databases">
        <title>Complete genome sequence of Exiguobacterium profundum TSS-3 isolated from an extremely saline-alkaline spring located in Ixtapa, Chiapas-Mexico.</title>
        <authorList>
            <person name="Rincon-Rosales R."/>
            <person name="Rogel M.A."/>
            <person name="Rincon-Molina C.I."/>
            <person name="Guerrero G."/>
            <person name="Manzano-Gomez L.A."/>
            <person name="Lopez-Lopez A."/>
            <person name="Rincon Molina F.A."/>
            <person name="Martinez-Romero E."/>
        </authorList>
    </citation>
    <scope>NUCLEOTIDE SEQUENCE [LARGE SCALE GENOMIC DNA]</scope>
    <source>
        <strain evidence="2 3">TSS-3</strain>
    </source>
</reference>
<dbReference type="Proteomes" id="UP001219957">
    <property type="component" value="Chromosome"/>
</dbReference>
<keyword evidence="3" id="KW-1185">Reference proteome</keyword>
<keyword evidence="1" id="KW-0175">Coiled coil</keyword>